<dbReference type="InterPro" id="IPR011051">
    <property type="entry name" value="RmlC_Cupin_sf"/>
</dbReference>
<dbReference type="Gene3D" id="2.60.120.10">
    <property type="entry name" value="Jelly Rolls"/>
    <property type="match status" value="1"/>
</dbReference>
<dbReference type="PANTHER" id="PTHR37694">
    <property type="entry name" value="SLR8022 PROTEIN"/>
    <property type="match status" value="1"/>
</dbReference>
<organism evidence="2 3">
    <name type="scientific">Comamonas suwonensis</name>
    <dbReference type="NCBI Taxonomy" id="2606214"/>
    <lineage>
        <taxon>Bacteria</taxon>
        <taxon>Pseudomonadati</taxon>
        <taxon>Pseudomonadota</taxon>
        <taxon>Betaproteobacteria</taxon>
        <taxon>Burkholderiales</taxon>
        <taxon>Comamonadaceae</taxon>
        <taxon>Comamonas</taxon>
    </lineage>
</organism>
<protein>
    <submittedName>
        <fullName evidence="2">Cupin domain-containing protein</fullName>
    </submittedName>
</protein>
<dbReference type="CDD" id="cd02230">
    <property type="entry name" value="cupin_HP0902-like"/>
    <property type="match status" value="1"/>
</dbReference>
<name>A0A843B5J1_9BURK</name>
<dbReference type="RefSeq" id="WP_198462017.1">
    <property type="nucleotide sequence ID" value="NZ_JABBCQ020000021.1"/>
</dbReference>
<proteinExistence type="predicted"/>
<feature type="domain" description="Cupin type-2" evidence="1">
    <location>
        <begin position="42"/>
        <end position="104"/>
    </location>
</feature>
<gene>
    <name evidence="2" type="ORF">HF327_019380</name>
</gene>
<dbReference type="AlphaFoldDB" id="A0A843B5J1"/>
<dbReference type="EMBL" id="JABBCQ020000021">
    <property type="protein sequence ID" value="MBI1626646.1"/>
    <property type="molecule type" value="Genomic_DNA"/>
</dbReference>
<dbReference type="PANTHER" id="PTHR37694:SF1">
    <property type="entry name" value="SLR8022 PROTEIN"/>
    <property type="match status" value="1"/>
</dbReference>
<dbReference type="InterPro" id="IPR013096">
    <property type="entry name" value="Cupin_2"/>
</dbReference>
<dbReference type="Proteomes" id="UP000530032">
    <property type="component" value="Unassembled WGS sequence"/>
</dbReference>
<evidence type="ECO:0000259" key="1">
    <source>
        <dbReference type="Pfam" id="PF07883"/>
    </source>
</evidence>
<comment type="caution">
    <text evidence="2">The sequence shown here is derived from an EMBL/GenBank/DDBJ whole genome shotgun (WGS) entry which is preliminary data.</text>
</comment>
<dbReference type="Pfam" id="PF07883">
    <property type="entry name" value="Cupin_2"/>
    <property type="match status" value="1"/>
</dbReference>
<accession>A0A843B5J1</accession>
<reference evidence="2" key="1">
    <citation type="submission" date="2020-12" db="EMBL/GenBank/DDBJ databases">
        <title>Comamonas sp. nov., isolated from stream water.</title>
        <authorList>
            <person name="Park K.-H."/>
        </authorList>
    </citation>
    <scope>NUCLEOTIDE SEQUENCE</scope>
    <source>
        <strain evidence="2">EJ-4</strain>
    </source>
</reference>
<evidence type="ECO:0000313" key="2">
    <source>
        <dbReference type="EMBL" id="MBI1626646.1"/>
    </source>
</evidence>
<sequence length="111" mass="12008">MDHKHSTPTHQTLDVAPFGARLSAAHSSVLFKAEDLEVIRIVLRHGQTLPPHRVPGSVSLQCLEGRLEVMIGQTVHELSAKQLIHLPANMPHAVRALEDSSAIATIVLCSA</sequence>
<evidence type="ECO:0000313" key="3">
    <source>
        <dbReference type="Proteomes" id="UP000530032"/>
    </source>
</evidence>
<keyword evidence="3" id="KW-1185">Reference proteome</keyword>
<dbReference type="SUPFAM" id="SSF51182">
    <property type="entry name" value="RmlC-like cupins"/>
    <property type="match status" value="1"/>
</dbReference>
<dbReference type="InterPro" id="IPR014710">
    <property type="entry name" value="RmlC-like_jellyroll"/>
</dbReference>